<dbReference type="GO" id="GO:0047580">
    <property type="term" value="F:4-hydroxyproline epimerase activity"/>
    <property type="evidence" value="ECO:0007669"/>
    <property type="project" value="TreeGrafter"/>
</dbReference>
<sequence length="317" mass="35562">MKINKNYSTIDVHVAGEVFRIIKELPFLHYESLIELDMMFPAHYEKEKNLLLNEPRGFAGLNGCLITPPFNKEANAAILFFNHDGTVPIQYGGLVAVITALLECGHIQSEPNNLYKLETINGLVSVCANLEEEEVVSVQVSSGLFQIRDKETHLYSPYGQCQFTLVQSNQLYAVFEKKDFPFELCLGELVELNKWGRTILYELQTLTSLSGVILMDSSKIEEGRIKSITFRPDRYILRSPGFESTMACLTSLLAKERINGKAVYVNESIFGSELEARVESQTEASCKFSISSRGFITGMQTFILDPTDPLASGFLLK</sequence>
<organism evidence="2 3">
    <name type="scientific">Mesobacillus zeae</name>
    <dbReference type="NCBI Taxonomy" id="1917180"/>
    <lineage>
        <taxon>Bacteria</taxon>
        <taxon>Bacillati</taxon>
        <taxon>Bacillota</taxon>
        <taxon>Bacilli</taxon>
        <taxon>Bacillales</taxon>
        <taxon>Bacillaceae</taxon>
        <taxon>Mesobacillus</taxon>
    </lineage>
</organism>
<dbReference type="RefSeq" id="WP_119114834.1">
    <property type="nucleotide sequence ID" value="NZ_CBCSEO010000034.1"/>
</dbReference>
<keyword evidence="3" id="KW-1185">Reference proteome</keyword>
<dbReference type="PANTHER" id="PTHR33442:SF1">
    <property type="entry name" value="TRANS-3-HYDROXY-L-PROLINE DEHYDRATASE"/>
    <property type="match status" value="1"/>
</dbReference>
<dbReference type="PANTHER" id="PTHR33442">
    <property type="entry name" value="TRANS-3-HYDROXY-L-PROLINE DEHYDRATASE"/>
    <property type="match status" value="1"/>
</dbReference>
<evidence type="ECO:0000256" key="1">
    <source>
        <dbReference type="ARBA" id="ARBA00007529"/>
    </source>
</evidence>
<name>A0A398AVP4_9BACI</name>
<comment type="similarity">
    <text evidence="1">Belongs to the proline racemase family.</text>
</comment>
<dbReference type="SUPFAM" id="SSF54506">
    <property type="entry name" value="Diaminopimelate epimerase-like"/>
    <property type="match status" value="1"/>
</dbReference>
<dbReference type="EMBL" id="QWVT01000050">
    <property type="protein sequence ID" value="RID81691.1"/>
    <property type="molecule type" value="Genomic_DNA"/>
</dbReference>
<proteinExistence type="inferred from homology"/>
<evidence type="ECO:0000313" key="2">
    <source>
        <dbReference type="EMBL" id="RID81691.1"/>
    </source>
</evidence>
<dbReference type="Proteomes" id="UP000265816">
    <property type="component" value="Unassembled WGS sequence"/>
</dbReference>
<reference evidence="2 3" key="1">
    <citation type="submission" date="2018-08" db="EMBL/GenBank/DDBJ databases">
        <title>Bacillus jemisoniae sp. nov., Bacillus chryseoplanitiae sp. nov., Bacillus resnikiae sp. nov., and Bacillus frankliniae sp. nov., isolated from Viking spacecraft and associated surfaces.</title>
        <authorList>
            <person name="Seuylemezian A."/>
            <person name="Vaishampayan P."/>
        </authorList>
    </citation>
    <scope>NUCLEOTIDE SEQUENCE [LARGE SCALE GENOMIC DNA]</scope>
    <source>
        <strain evidence="2 3">JJ-247</strain>
    </source>
</reference>
<evidence type="ECO:0000313" key="3">
    <source>
        <dbReference type="Proteomes" id="UP000265816"/>
    </source>
</evidence>
<dbReference type="Gene3D" id="3.10.310.10">
    <property type="entry name" value="Diaminopimelate Epimerase, Chain A, domain 1"/>
    <property type="match status" value="2"/>
</dbReference>
<dbReference type="OrthoDB" id="2905832at2"/>
<dbReference type="Pfam" id="PF05544">
    <property type="entry name" value="Pro_racemase"/>
    <property type="match status" value="1"/>
</dbReference>
<dbReference type="InterPro" id="IPR008794">
    <property type="entry name" value="Pro_racemase_fam"/>
</dbReference>
<accession>A0A398AVP4</accession>
<dbReference type="AlphaFoldDB" id="A0A398AVP4"/>
<protein>
    <submittedName>
        <fullName evidence="2">Proline racemase</fullName>
    </submittedName>
</protein>
<comment type="caution">
    <text evidence="2">The sequence shown here is derived from an EMBL/GenBank/DDBJ whole genome shotgun (WGS) entry which is preliminary data.</text>
</comment>
<gene>
    <name evidence="2" type="ORF">D1970_21140</name>
</gene>